<accession>A0A510WRN1</accession>
<evidence type="ECO:0000256" key="5">
    <source>
        <dbReference type="ARBA" id="ARBA00022723"/>
    </source>
</evidence>
<dbReference type="InterPro" id="IPR017945">
    <property type="entry name" value="DHBP_synth_RibB-like_a/b_dom"/>
</dbReference>
<dbReference type="Proteomes" id="UP000321722">
    <property type="component" value="Unassembled WGS sequence"/>
</dbReference>
<evidence type="ECO:0000256" key="4">
    <source>
        <dbReference type="ARBA" id="ARBA00022619"/>
    </source>
</evidence>
<dbReference type="GO" id="GO:0046872">
    <property type="term" value="F:metal ion binding"/>
    <property type="evidence" value="ECO:0007669"/>
    <property type="project" value="UniProtKB-KW"/>
</dbReference>
<evidence type="ECO:0000256" key="3">
    <source>
        <dbReference type="ARBA" id="ARBA00012153"/>
    </source>
</evidence>
<dbReference type="GeneID" id="29933917"/>
<comment type="pathway">
    <text evidence="2">Cofactor biosynthesis; riboflavin biosynthesis; 2-hydroxy-3-oxobutyl phosphate from D-ribulose 5-phosphate: step 1/1.</text>
</comment>
<evidence type="ECO:0000256" key="1">
    <source>
        <dbReference type="ARBA" id="ARBA00002284"/>
    </source>
</evidence>
<dbReference type="GO" id="GO:0009231">
    <property type="term" value="P:riboflavin biosynthetic process"/>
    <property type="evidence" value="ECO:0007669"/>
    <property type="project" value="UniProtKB-UniPathway"/>
</dbReference>
<protein>
    <recommendedName>
        <fullName evidence="3">3,4-dihydroxy-2-butanone-4-phosphate synthase</fullName>
        <ecNumber evidence="3">4.1.99.12</ecNumber>
    </recommendedName>
</protein>
<evidence type="ECO:0000313" key="6">
    <source>
        <dbReference type="EMBL" id="GEK41816.1"/>
    </source>
</evidence>
<keyword evidence="7" id="KW-1185">Reference proteome</keyword>
<dbReference type="Gene3D" id="3.90.870.10">
    <property type="entry name" value="DHBP synthase"/>
    <property type="match status" value="1"/>
</dbReference>
<dbReference type="GO" id="GO:0005829">
    <property type="term" value="C:cytosol"/>
    <property type="evidence" value="ECO:0007669"/>
    <property type="project" value="TreeGrafter"/>
</dbReference>
<dbReference type="PANTHER" id="PTHR21327:SF18">
    <property type="entry name" value="3,4-DIHYDROXY-2-BUTANONE 4-PHOSPHATE SYNTHASE"/>
    <property type="match status" value="1"/>
</dbReference>
<keyword evidence="5" id="KW-0479">Metal-binding</keyword>
<sequence>MENTVENAVQFLKDGKFIILADNESRENEGDLVAFGDRITPEVVYKMLNLANSLMCVPINSKIANRLGFEVMVKNSTDPNGTPFMVTTDATHEAAGVTTGVSAYDRAATIKLIADPTSKPEQFNHPGHIQPLITQDKGIRVRKGHTEATVDLTYIAGAEPVTVIIEVLNQDGKMALTRISRKGTNSDDHS</sequence>
<name>A0A510WRN1_9LACO</name>
<reference evidence="6 7" key="1">
    <citation type="submission" date="2019-07" db="EMBL/GenBank/DDBJ databases">
        <title>Whole genome shotgun sequence of Lactobacillus aviarius subsp. aviarius NBRC 102162.</title>
        <authorList>
            <person name="Hosoyama A."/>
            <person name="Uohara A."/>
            <person name="Ohji S."/>
            <person name="Ichikawa N."/>
        </authorList>
    </citation>
    <scope>NUCLEOTIDE SEQUENCE [LARGE SCALE GENOMIC DNA]</scope>
    <source>
        <strain evidence="6 7">NBRC 102162</strain>
    </source>
</reference>
<gene>
    <name evidence="6" type="ORF">LAV01_06480</name>
</gene>
<comment type="caution">
    <text evidence="6">The sequence shown here is derived from an EMBL/GenBank/DDBJ whole genome shotgun (WGS) entry which is preliminary data.</text>
</comment>
<dbReference type="Pfam" id="PF00926">
    <property type="entry name" value="DHBP_synthase"/>
    <property type="match status" value="1"/>
</dbReference>
<dbReference type="EMBL" id="BJUI01000006">
    <property type="protein sequence ID" value="GEK41816.1"/>
    <property type="molecule type" value="Genomic_DNA"/>
</dbReference>
<organism evidence="6 7">
    <name type="scientific">Ligilactobacillus aviarius</name>
    <dbReference type="NCBI Taxonomy" id="1606"/>
    <lineage>
        <taxon>Bacteria</taxon>
        <taxon>Bacillati</taxon>
        <taxon>Bacillota</taxon>
        <taxon>Bacilli</taxon>
        <taxon>Lactobacillales</taxon>
        <taxon>Lactobacillaceae</taxon>
        <taxon>Ligilactobacillus</taxon>
    </lineage>
</organism>
<dbReference type="GO" id="GO:0008686">
    <property type="term" value="F:3,4-dihydroxy-2-butanone-4-phosphate synthase activity"/>
    <property type="evidence" value="ECO:0007669"/>
    <property type="project" value="UniProtKB-EC"/>
</dbReference>
<dbReference type="RefSeq" id="WP_057827473.1">
    <property type="nucleotide sequence ID" value="NZ_BAAACL010000017.1"/>
</dbReference>
<proteinExistence type="predicted"/>
<dbReference type="EC" id="4.1.99.12" evidence="3"/>
<evidence type="ECO:0000313" key="7">
    <source>
        <dbReference type="Proteomes" id="UP000321722"/>
    </source>
</evidence>
<dbReference type="SUPFAM" id="SSF55821">
    <property type="entry name" value="YrdC/RibB"/>
    <property type="match status" value="1"/>
</dbReference>
<dbReference type="InterPro" id="IPR000422">
    <property type="entry name" value="DHBP_synthase_RibB"/>
</dbReference>
<dbReference type="PANTHER" id="PTHR21327">
    <property type="entry name" value="GTP CYCLOHYDROLASE II-RELATED"/>
    <property type="match status" value="1"/>
</dbReference>
<dbReference type="UniPathway" id="UPA00275">
    <property type="reaction ID" value="UER00399"/>
</dbReference>
<evidence type="ECO:0000256" key="2">
    <source>
        <dbReference type="ARBA" id="ARBA00004904"/>
    </source>
</evidence>
<keyword evidence="4" id="KW-0686">Riboflavin biosynthesis</keyword>
<comment type="function">
    <text evidence="1">Catalyzes the conversion of D-ribulose 5-phosphate to formate and 3,4-dihydroxy-2-butanone 4-phosphate.</text>
</comment>
<dbReference type="AlphaFoldDB" id="A0A510WRN1"/>